<proteinExistence type="predicted"/>
<evidence type="ECO:0000313" key="1">
    <source>
        <dbReference type="EMBL" id="NEK53613.1"/>
    </source>
</evidence>
<accession>A0A6P0DNJ4</accession>
<comment type="caution">
    <text evidence="1">The sequence shown here is derived from an EMBL/GenBank/DDBJ whole genome shotgun (WGS) entry which is preliminary data.</text>
</comment>
<organism evidence="1 2">
    <name type="scientific">Rhizobium leguminosarum</name>
    <dbReference type="NCBI Taxonomy" id="384"/>
    <lineage>
        <taxon>Bacteria</taxon>
        <taxon>Pseudomonadati</taxon>
        <taxon>Pseudomonadota</taxon>
        <taxon>Alphaproteobacteria</taxon>
        <taxon>Hyphomicrobiales</taxon>
        <taxon>Rhizobiaceae</taxon>
        <taxon>Rhizobium/Agrobacterium group</taxon>
        <taxon>Rhizobium</taxon>
    </lineage>
</organism>
<name>A0A6P0DNJ4_RHILE</name>
<dbReference type="EMBL" id="WXXP01000015">
    <property type="protein sequence ID" value="NEK53613.1"/>
    <property type="molecule type" value="Genomic_DNA"/>
</dbReference>
<dbReference type="RefSeq" id="WP_164000284.1">
    <property type="nucleotide sequence ID" value="NZ_JARXWA010000024.1"/>
</dbReference>
<dbReference type="Proteomes" id="UP000471409">
    <property type="component" value="Unassembled WGS sequence"/>
</dbReference>
<sequence>MKYIRSRMIEFRDRMDPLLKELNLRARTQTNEHGVEVYFVARDRKRDPLMSHSSVSILFEDRDSTGLPEAAWTNACLQIEQHEPRALGNTGWAHRRWWESIPVFLPTDPDEMWSLIEKNFREQPFITMEERPMEVESYELADAFFAAERSVEGLDVEREVTELGSIESLVFHDDSGRDVRLEFPAHGFGRVFVGGEQVGEFDQYHEERIASMARALQRCNDYATTFLRK</sequence>
<gene>
    <name evidence="1" type="ORF">GUK36_29870</name>
</gene>
<evidence type="ECO:0000313" key="2">
    <source>
        <dbReference type="Proteomes" id="UP000471409"/>
    </source>
</evidence>
<reference evidence="1 2" key="1">
    <citation type="submission" date="2020-01" db="EMBL/GenBank/DDBJ databases">
        <title>Rhizobium genotypes associated with high levels of biological nitrogen fixation by grain legumes in a temperate-maritime cropping system.</title>
        <authorList>
            <person name="Maluk M."/>
            <person name="Francesc Ferrando Molina F."/>
            <person name="Lopez Del Egido L."/>
            <person name="Lafos M."/>
            <person name="Langarica-Fuentes A."/>
            <person name="Gebre Yohannes G."/>
            <person name="Young M.W."/>
            <person name="Martin P."/>
            <person name="Gantlett R."/>
            <person name="Kenicer G."/>
            <person name="Hawes C."/>
            <person name="Begg G.S."/>
            <person name="Quilliam R.S."/>
            <person name="Squire G.R."/>
            <person name="Poole P.S."/>
            <person name="Young P.W."/>
            <person name="Iannetta P.M."/>
            <person name="James E.K."/>
        </authorList>
    </citation>
    <scope>NUCLEOTIDE SEQUENCE [LARGE SCALE GENOMIC DNA]</scope>
    <source>
        <strain evidence="1 2">JHI944</strain>
    </source>
</reference>
<dbReference type="AlphaFoldDB" id="A0A6P0DNJ4"/>
<protein>
    <submittedName>
        <fullName evidence="1">Uncharacterized protein</fullName>
    </submittedName>
</protein>